<proteinExistence type="predicted"/>
<dbReference type="AlphaFoldDB" id="A0A1G2FHJ7"/>
<evidence type="ECO:0000313" key="2">
    <source>
        <dbReference type="EMBL" id="OGZ37564.1"/>
    </source>
</evidence>
<reference evidence="2 3" key="1">
    <citation type="journal article" date="2016" name="Nat. Commun.">
        <title>Thousands of microbial genomes shed light on interconnected biogeochemical processes in an aquifer system.</title>
        <authorList>
            <person name="Anantharaman K."/>
            <person name="Brown C.T."/>
            <person name="Hug L.A."/>
            <person name="Sharon I."/>
            <person name="Castelle C.J."/>
            <person name="Probst A.J."/>
            <person name="Thomas B.C."/>
            <person name="Singh A."/>
            <person name="Wilkins M.J."/>
            <person name="Karaoz U."/>
            <person name="Brodie E.L."/>
            <person name="Williams K.H."/>
            <person name="Hubbard S.S."/>
            <person name="Banfield J.F."/>
        </authorList>
    </citation>
    <scope>NUCLEOTIDE SEQUENCE [LARGE SCALE GENOMIC DNA]</scope>
</reference>
<keyword evidence="1" id="KW-0812">Transmembrane</keyword>
<feature type="transmembrane region" description="Helical" evidence="1">
    <location>
        <begin position="6"/>
        <end position="24"/>
    </location>
</feature>
<keyword evidence="1" id="KW-0472">Membrane</keyword>
<name>A0A1G2FHJ7_9BACT</name>
<dbReference type="Proteomes" id="UP000177247">
    <property type="component" value="Unassembled WGS sequence"/>
</dbReference>
<comment type="caution">
    <text evidence="2">The sequence shown here is derived from an EMBL/GenBank/DDBJ whole genome shotgun (WGS) entry which is preliminary data.</text>
</comment>
<gene>
    <name evidence="2" type="ORF">A3E90_00315</name>
</gene>
<dbReference type="EMBL" id="MHNC01000055">
    <property type="protein sequence ID" value="OGZ37564.1"/>
    <property type="molecule type" value="Genomic_DNA"/>
</dbReference>
<sequence>MKHLKIIIGAGIILAVFLVLNFIWREKNPAPANGLNQESASQNNLKEQINNEGEVSISVFPKNIKNSVWEFEVTLNTHSVELSEDLTQVSVLVNSEGEEEKSTEWEGDPPAGHHRKGILKFNALSSQPEFIILKIRGVGGIKERIFQWVL</sequence>
<accession>A0A1G2FHJ7</accession>
<organism evidence="2 3">
    <name type="scientific">Candidatus Portnoybacteria bacterium RIFCSPHIGHO2_12_FULL_40_11</name>
    <dbReference type="NCBI Taxonomy" id="1801998"/>
    <lineage>
        <taxon>Bacteria</taxon>
        <taxon>Candidatus Portnoyibacteriota</taxon>
    </lineage>
</organism>
<evidence type="ECO:0000313" key="3">
    <source>
        <dbReference type="Proteomes" id="UP000177247"/>
    </source>
</evidence>
<keyword evidence="1" id="KW-1133">Transmembrane helix</keyword>
<protein>
    <submittedName>
        <fullName evidence="2">Uncharacterized protein</fullName>
    </submittedName>
</protein>
<evidence type="ECO:0000256" key="1">
    <source>
        <dbReference type="SAM" id="Phobius"/>
    </source>
</evidence>